<feature type="domain" description="Endonuclease/exonuclease/phosphatase" evidence="1">
    <location>
        <begin position="20"/>
        <end position="122"/>
    </location>
</feature>
<evidence type="ECO:0000313" key="3">
    <source>
        <dbReference type="EMBL" id="VDC67216.1"/>
    </source>
</evidence>
<dbReference type="Pfam" id="PF03372">
    <property type="entry name" value="Exo_endo_phos"/>
    <property type="match status" value="1"/>
</dbReference>
<dbReference type="InterPro" id="IPR036691">
    <property type="entry name" value="Endo/exonu/phosph_ase_sf"/>
</dbReference>
<proteinExistence type="predicted"/>
<dbReference type="PANTHER" id="PTHR33710">
    <property type="entry name" value="BNAC02G09200D PROTEIN"/>
    <property type="match status" value="1"/>
</dbReference>
<protein>
    <recommendedName>
        <fullName evidence="1">Endonuclease/exonuclease/phosphatase domain-containing protein</fullName>
    </recommendedName>
</protein>
<gene>
    <name evidence="3" type="ORF">BRAA06T25756Z</name>
    <name evidence="2" type="ORF">BRAPAZ1V2_A06P34980.2</name>
</gene>
<organism evidence="3">
    <name type="scientific">Brassica campestris</name>
    <name type="common">Field mustard</name>
    <dbReference type="NCBI Taxonomy" id="3711"/>
    <lineage>
        <taxon>Eukaryota</taxon>
        <taxon>Viridiplantae</taxon>
        <taxon>Streptophyta</taxon>
        <taxon>Embryophyta</taxon>
        <taxon>Tracheophyta</taxon>
        <taxon>Spermatophyta</taxon>
        <taxon>Magnoliopsida</taxon>
        <taxon>eudicotyledons</taxon>
        <taxon>Gunneridae</taxon>
        <taxon>Pentapetalae</taxon>
        <taxon>rosids</taxon>
        <taxon>malvids</taxon>
        <taxon>Brassicales</taxon>
        <taxon>Brassicaceae</taxon>
        <taxon>Brassiceae</taxon>
        <taxon>Brassica</taxon>
    </lineage>
</organism>
<dbReference type="Proteomes" id="UP000694005">
    <property type="component" value="Chromosome A06"/>
</dbReference>
<dbReference type="EMBL" id="LR031569">
    <property type="protein sequence ID" value="VDC67216.1"/>
    <property type="molecule type" value="Genomic_DNA"/>
</dbReference>
<reference evidence="3" key="1">
    <citation type="submission" date="2018-11" db="EMBL/GenBank/DDBJ databases">
        <authorList>
            <consortium name="Genoscope - CEA"/>
            <person name="William W."/>
        </authorList>
    </citation>
    <scope>NUCLEOTIDE SEQUENCE</scope>
</reference>
<evidence type="ECO:0000313" key="2">
    <source>
        <dbReference type="EMBL" id="CAG7871258.1"/>
    </source>
</evidence>
<dbReference type="AlphaFoldDB" id="A0A3P5YHT7"/>
<accession>A0A3P5YHT7</accession>
<dbReference type="InterPro" id="IPR005135">
    <property type="entry name" value="Endo/exonuclease/phosphatase"/>
</dbReference>
<dbReference type="PANTHER" id="PTHR33710:SF86">
    <property type="entry name" value="VIRAL MOVEMENT PROTEIN"/>
    <property type="match status" value="1"/>
</dbReference>
<dbReference type="GO" id="GO:0003824">
    <property type="term" value="F:catalytic activity"/>
    <property type="evidence" value="ECO:0007669"/>
    <property type="project" value="InterPro"/>
</dbReference>
<dbReference type="SUPFAM" id="SSF56219">
    <property type="entry name" value="DNase I-like"/>
    <property type="match status" value="1"/>
</dbReference>
<dbReference type="Gene3D" id="3.60.10.10">
    <property type="entry name" value="Endonuclease/exonuclease/phosphatase"/>
    <property type="match status" value="1"/>
</dbReference>
<sequence>MITCEPELPNCTPIIYSAIYASNLSEERTDLWVELLNVHSAHALDARPWMIGGDFNQILHCHEHSSFSNNRHAPQIFQFRDSLLQMGVFDLRFYGPVHTWTNNRDATPIAKKLDRCLINSDYLTSFPNATATFLPLSPSNHTLCLINLAFQLPIAET</sequence>
<dbReference type="EMBL" id="LS974622">
    <property type="protein sequence ID" value="CAG7871258.1"/>
    <property type="molecule type" value="Genomic_DNA"/>
</dbReference>
<evidence type="ECO:0000259" key="1">
    <source>
        <dbReference type="Pfam" id="PF03372"/>
    </source>
</evidence>
<name>A0A3P5YHT7_BRACM</name>
<dbReference type="Gramene" id="A06p34980.2_BraZ1">
    <property type="protein sequence ID" value="A06p34980.2_BraZ1.CDS.1"/>
    <property type="gene ID" value="A06g34980.2_BraZ1"/>
</dbReference>